<name>A0A4P9WS54_9FUNG</name>
<keyword evidence="3" id="KW-1185">Reference proteome</keyword>
<sequence length="177" mass="19415">MSMLLFDKCVTSPTYWNTTDPQGTDSAVPAGGGAGKNTCPLNKWSCAYAHANPVSGQAPTCPESILDFDSDHEIYDFNWDEGLSHLEEEKKYEAGKETLQLENNSAPAAVYDDGVRDEEEGRKSDSPEKVFAADGKKVAEGFIHGQVTKERSFKANDGYRAESGAIWDFPTDVANFY</sequence>
<evidence type="ECO:0000313" key="3">
    <source>
        <dbReference type="Proteomes" id="UP000269721"/>
    </source>
</evidence>
<reference evidence="3" key="1">
    <citation type="journal article" date="2018" name="Nat. Microbiol.">
        <title>Leveraging single-cell genomics to expand the fungal tree of life.</title>
        <authorList>
            <person name="Ahrendt S.R."/>
            <person name="Quandt C.A."/>
            <person name="Ciobanu D."/>
            <person name="Clum A."/>
            <person name="Salamov A."/>
            <person name="Andreopoulos B."/>
            <person name="Cheng J.F."/>
            <person name="Woyke T."/>
            <person name="Pelin A."/>
            <person name="Henrissat B."/>
            <person name="Reynolds N.K."/>
            <person name="Benny G.L."/>
            <person name="Smith M.E."/>
            <person name="James T.Y."/>
            <person name="Grigoriev I.V."/>
        </authorList>
    </citation>
    <scope>NUCLEOTIDE SEQUENCE [LARGE SCALE GENOMIC DNA]</scope>
</reference>
<feature type="compositionally biased region" description="Basic and acidic residues" evidence="1">
    <location>
        <begin position="119"/>
        <end position="128"/>
    </location>
</feature>
<proteinExistence type="predicted"/>
<accession>A0A4P9WS54</accession>
<evidence type="ECO:0000256" key="1">
    <source>
        <dbReference type="SAM" id="MobiDB-lite"/>
    </source>
</evidence>
<dbReference type="AlphaFoldDB" id="A0A4P9WS54"/>
<organism evidence="2 3">
    <name type="scientific">Blyttiomyces helicus</name>
    <dbReference type="NCBI Taxonomy" id="388810"/>
    <lineage>
        <taxon>Eukaryota</taxon>
        <taxon>Fungi</taxon>
        <taxon>Fungi incertae sedis</taxon>
        <taxon>Chytridiomycota</taxon>
        <taxon>Chytridiomycota incertae sedis</taxon>
        <taxon>Chytridiomycetes</taxon>
        <taxon>Chytridiomycetes incertae sedis</taxon>
        <taxon>Blyttiomyces</taxon>
    </lineage>
</organism>
<gene>
    <name evidence="2" type="ORF">BDK51DRAFT_26090</name>
</gene>
<protein>
    <submittedName>
        <fullName evidence="2">Uncharacterized protein</fullName>
    </submittedName>
</protein>
<dbReference type="Proteomes" id="UP000269721">
    <property type="component" value="Unassembled WGS sequence"/>
</dbReference>
<dbReference type="EMBL" id="KZ994110">
    <property type="protein sequence ID" value="RKO93806.1"/>
    <property type="molecule type" value="Genomic_DNA"/>
</dbReference>
<feature type="region of interest" description="Disordered" evidence="1">
    <location>
        <begin position="106"/>
        <end position="129"/>
    </location>
</feature>
<evidence type="ECO:0000313" key="2">
    <source>
        <dbReference type="EMBL" id="RKO93806.1"/>
    </source>
</evidence>